<comment type="caution">
    <text evidence="2">The sequence shown here is derived from an EMBL/GenBank/DDBJ whole genome shotgun (WGS) entry which is preliminary data.</text>
</comment>
<proteinExistence type="predicted"/>
<gene>
    <name evidence="2" type="ORF">INF28_03790</name>
</gene>
<dbReference type="AlphaFoldDB" id="A0A9D5LZQ8"/>
<dbReference type="Proteomes" id="UP000806542">
    <property type="component" value="Unassembled WGS sequence"/>
</dbReference>
<feature type="domain" description="Cyclophilin-like" evidence="1">
    <location>
        <begin position="13"/>
        <end position="120"/>
    </location>
</feature>
<dbReference type="SUPFAM" id="SSF50891">
    <property type="entry name" value="Cyclophilin-like"/>
    <property type="match status" value="1"/>
</dbReference>
<protein>
    <recommendedName>
        <fullName evidence="1">Cyclophilin-like domain-containing protein</fullName>
    </recommendedName>
</protein>
<dbReference type="Gene3D" id="2.40.100.20">
    <property type="match status" value="1"/>
</dbReference>
<reference evidence="2" key="1">
    <citation type="submission" date="2020-10" db="EMBL/GenBank/DDBJ databases">
        <title>ChiBAC.</title>
        <authorList>
            <person name="Zenner C."/>
            <person name="Hitch T.C.A."/>
            <person name="Clavel T."/>
        </authorList>
    </citation>
    <scope>NUCLEOTIDE SEQUENCE</scope>
    <source>
        <strain evidence="2">DSM 107454</strain>
    </source>
</reference>
<dbReference type="Pfam" id="PF18050">
    <property type="entry name" value="Cyclophil_like2"/>
    <property type="match status" value="1"/>
</dbReference>
<organism evidence="2 3">
    <name type="scientific">Ructibacterium gallinarum</name>
    <dbReference type="NCBI Taxonomy" id="2779355"/>
    <lineage>
        <taxon>Bacteria</taxon>
        <taxon>Bacillati</taxon>
        <taxon>Bacillota</taxon>
        <taxon>Clostridia</taxon>
        <taxon>Eubacteriales</taxon>
        <taxon>Oscillospiraceae</taxon>
        <taxon>Ructibacterium</taxon>
    </lineage>
</organism>
<dbReference type="InterPro" id="IPR041183">
    <property type="entry name" value="Cyclophilin-like"/>
</dbReference>
<evidence type="ECO:0000313" key="2">
    <source>
        <dbReference type="EMBL" id="MBE5039585.1"/>
    </source>
</evidence>
<evidence type="ECO:0000259" key="1">
    <source>
        <dbReference type="Pfam" id="PF18050"/>
    </source>
</evidence>
<accession>A0A9D5LZQ8</accession>
<dbReference type="InterPro" id="IPR029000">
    <property type="entry name" value="Cyclophilin-like_dom_sf"/>
</dbReference>
<keyword evidence="3" id="KW-1185">Reference proteome</keyword>
<sequence length="121" mass="13631">MKETNDSDNIVKITVNGHTFTAVLYDNDTAKAFKAMLPMTITMNELNRNEKYYYFDSSFPTDSTRPGTMKEGDLMLYGSSCLVLFYETFQSSYNYTKIGYIDDTAGLKNALGSGNVTVTYE</sequence>
<dbReference type="EMBL" id="JADCKB010000006">
    <property type="protein sequence ID" value="MBE5039585.1"/>
    <property type="molecule type" value="Genomic_DNA"/>
</dbReference>
<evidence type="ECO:0000313" key="3">
    <source>
        <dbReference type="Proteomes" id="UP000806542"/>
    </source>
</evidence>
<name>A0A9D5LZQ8_9FIRM</name>